<dbReference type="PANTHER" id="PTHR19446">
    <property type="entry name" value="REVERSE TRANSCRIPTASES"/>
    <property type="match status" value="1"/>
</dbReference>
<protein>
    <submittedName>
        <fullName evidence="4">Reverse transcriptase domain-containing protein</fullName>
    </submittedName>
</protein>
<reference evidence="4" key="2">
    <citation type="submission" date="2019-09" db="UniProtKB">
        <authorList>
            <consortium name="WormBaseParasite"/>
        </authorList>
    </citation>
    <scope>IDENTIFICATION</scope>
</reference>
<name>A0A183G483_HELPZ</name>
<proteinExistence type="predicted"/>
<dbReference type="Gene3D" id="3.60.10.10">
    <property type="entry name" value="Endonuclease/exonuclease/phosphatase"/>
    <property type="match status" value="1"/>
</dbReference>
<sequence length="258" mass="29335">MGPHARIGSIRRGPDDASQKDQVQRRTDRGEKTPSLHVAYDSGEELLRGTCDTRGVGGVGALVNTHLAMNIDSYKSLTSRIGHLRVKRYGSVPALTVFVAYAPTSDYDDEEVETFYVELEKFYKEDHTFYKVIVGDFNVWSWKSSIRKITPSTRIRPEHLKNLPPALTYTLALLFTRYLSECKVPSQWKTSRTVLLYKKGDVHDIGNYRPICLLFVVYNLFTRVTLNRISRTLAEGQPCEQAGFRRGFSCRCALRSST</sequence>
<keyword evidence="3" id="KW-1185">Reference proteome</keyword>
<dbReference type="WBParaSite" id="HPBE_0001630201-mRNA-1">
    <property type="protein sequence ID" value="HPBE_0001630201-mRNA-1"/>
    <property type="gene ID" value="HPBE_0001630201"/>
</dbReference>
<dbReference type="Proteomes" id="UP000050761">
    <property type="component" value="Unassembled WGS sequence"/>
</dbReference>
<accession>A0A183G483</accession>
<evidence type="ECO:0000313" key="2">
    <source>
        <dbReference type="EMBL" id="VDP05495.1"/>
    </source>
</evidence>
<organism evidence="3 4">
    <name type="scientific">Heligmosomoides polygyrus</name>
    <name type="common">Parasitic roundworm</name>
    <dbReference type="NCBI Taxonomy" id="6339"/>
    <lineage>
        <taxon>Eukaryota</taxon>
        <taxon>Metazoa</taxon>
        <taxon>Ecdysozoa</taxon>
        <taxon>Nematoda</taxon>
        <taxon>Chromadorea</taxon>
        <taxon>Rhabditida</taxon>
        <taxon>Rhabditina</taxon>
        <taxon>Rhabditomorpha</taxon>
        <taxon>Strongyloidea</taxon>
        <taxon>Heligmosomidae</taxon>
        <taxon>Heligmosomoides</taxon>
    </lineage>
</organism>
<evidence type="ECO:0000256" key="1">
    <source>
        <dbReference type="SAM" id="MobiDB-lite"/>
    </source>
</evidence>
<evidence type="ECO:0000313" key="3">
    <source>
        <dbReference type="Proteomes" id="UP000050761"/>
    </source>
</evidence>
<dbReference type="AlphaFoldDB" id="A0A183G483"/>
<dbReference type="OrthoDB" id="410104at2759"/>
<feature type="region of interest" description="Disordered" evidence="1">
    <location>
        <begin position="1"/>
        <end position="33"/>
    </location>
</feature>
<gene>
    <name evidence="2" type="ORF">HPBE_LOCUS16301</name>
</gene>
<evidence type="ECO:0000313" key="4">
    <source>
        <dbReference type="WBParaSite" id="HPBE_0001630201-mRNA-1"/>
    </source>
</evidence>
<reference evidence="2 3" key="1">
    <citation type="submission" date="2018-11" db="EMBL/GenBank/DDBJ databases">
        <authorList>
            <consortium name="Pathogen Informatics"/>
        </authorList>
    </citation>
    <scope>NUCLEOTIDE SEQUENCE [LARGE SCALE GENOMIC DNA]</scope>
</reference>
<dbReference type="EMBL" id="UZAH01029338">
    <property type="protein sequence ID" value="VDP05495.1"/>
    <property type="molecule type" value="Genomic_DNA"/>
</dbReference>
<dbReference type="InterPro" id="IPR036691">
    <property type="entry name" value="Endo/exonu/phosph_ase_sf"/>
</dbReference>
<dbReference type="SUPFAM" id="SSF56219">
    <property type="entry name" value="DNase I-like"/>
    <property type="match status" value="1"/>
</dbReference>
<accession>A0A3P8BFF1</accession>
<feature type="compositionally biased region" description="Basic and acidic residues" evidence="1">
    <location>
        <begin position="12"/>
        <end position="33"/>
    </location>
</feature>